<keyword evidence="1" id="KW-0808">Transferase</keyword>
<dbReference type="InterPro" id="IPR006748">
    <property type="entry name" value="NH2Glyco/OHUrea_AB-resist_kin"/>
</dbReference>
<dbReference type="InterPro" id="IPR011009">
    <property type="entry name" value="Kinase-like_dom_sf"/>
</dbReference>
<comment type="caution">
    <text evidence="1">The sequence shown here is derived from an EMBL/GenBank/DDBJ whole genome shotgun (WGS) entry which is preliminary data.</text>
</comment>
<dbReference type="EMBL" id="PVUE01000022">
    <property type="protein sequence ID" value="PRZ35232.1"/>
    <property type="molecule type" value="Genomic_DNA"/>
</dbReference>
<dbReference type="Gene3D" id="3.90.1200.10">
    <property type="match status" value="1"/>
</dbReference>
<dbReference type="SUPFAM" id="SSF56112">
    <property type="entry name" value="Protein kinase-like (PK-like)"/>
    <property type="match status" value="1"/>
</dbReference>
<dbReference type="Pfam" id="PF04655">
    <property type="entry name" value="APH_6_hur"/>
    <property type="match status" value="1"/>
</dbReference>
<keyword evidence="2" id="KW-1185">Reference proteome</keyword>
<proteinExistence type="predicted"/>
<evidence type="ECO:0000313" key="2">
    <source>
        <dbReference type="Proteomes" id="UP000237752"/>
    </source>
</evidence>
<gene>
    <name evidence="1" type="ORF">CLV47_12252</name>
</gene>
<dbReference type="Proteomes" id="UP000237752">
    <property type="component" value="Unassembled WGS sequence"/>
</dbReference>
<protein>
    <submittedName>
        <fullName evidence="1">Streptomycin 6-kinase</fullName>
    </submittedName>
</protein>
<dbReference type="GO" id="GO:0016773">
    <property type="term" value="F:phosphotransferase activity, alcohol group as acceptor"/>
    <property type="evidence" value="ECO:0007669"/>
    <property type="project" value="InterPro"/>
</dbReference>
<reference evidence="1 2" key="1">
    <citation type="submission" date="2018-03" db="EMBL/GenBank/DDBJ databases">
        <title>Genomic Encyclopedia of Archaeal and Bacterial Type Strains, Phase II (KMG-II): from individual species to whole genera.</title>
        <authorList>
            <person name="Goeker M."/>
        </authorList>
    </citation>
    <scope>NUCLEOTIDE SEQUENCE [LARGE SCALE GENOMIC DNA]</scope>
    <source>
        <strain evidence="1 2">DSM 100065</strain>
    </source>
</reference>
<dbReference type="OrthoDB" id="3638028at2"/>
<dbReference type="AlphaFoldDB" id="A0A2T0ZFV0"/>
<accession>A0A2T0ZFV0</accession>
<name>A0A2T0ZFV0_9ACTN</name>
<sequence length="275" mass="30620">MLREWDLTEDGAPMHGFCSLVIPVRAAAGQRAVLKLGYDGDDESQFEHLALQGWHGSGAVQLLRAEPGRRVMLLERLKARDLRSVSESEACDVVAGLYPRLHVPAHPQLRSLTSYVERWANALNTLPSDAPVPRRLVGQAVALAGDFVGDERSTGTTIHGDLHFENVLAGDREPWLAIDPKPMSGDPHYEVAPMLWNRWDELVASGDVRSAVQRRFYRLVDGAGLDPDRARDWVVVRMVLNAYWAIEDAGRARTSLSNDDQRWITRCIAIAKAVQ</sequence>
<dbReference type="GO" id="GO:0019748">
    <property type="term" value="P:secondary metabolic process"/>
    <property type="evidence" value="ECO:0007669"/>
    <property type="project" value="InterPro"/>
</dbReference>
<evidence type="ECO:0000313" key="1">
    <source>
        <dbReference type="EMBL" id="PRZ35232.1"/>
    </source>
</evidence>
<dbReference type="GO" id="GO:0016301">
    <property type="term" value="F:kinase activity"/>
    <property type="evidence" value="ECO:0007669"/>
    <property type="project" value="UniProtKB-KW"/>
</dbReference>
<keyword evidence="1" id="KW-0418">Kinase</keyword>
<organism evidence="1 2">
    <name type="scientific">Antricoccus suffuscus</name>
    <dbReference type="NCBI Taxonomy" id="1629062"/>
    <lineage>
        <taxon>Bacteria</taxon>
        <taxon>Bacillati</taxon>
        <taxon>Actinomycetota</taxon>
        <taxon>Actinomycetes</taxon>
        <taxon>Geodermatophilales</taxon>
        <taxon>Antricoccaceae</taxon>
        <taxon>Antricoccus</taxon>
    </lineage>
</organism>